<accession>A0A1C7M9P7</accession>
<name>A0A1C7M9P7_GRIFR</name>
<keyword evidence="2" id="KW-1185">Reference proteome</keyword>
<dbReference type="Proteomes" id="UP000092993">
    <property type="component" value="Unassembled WGS sequence"/>
</dbReference>
<proteinExistence type="predicted"/>
<gene>
    <name evidence="1" type="ORF">A0H81_08796</name>
</gene>
<evidence type="ECO:0000313" key="1">
    <source>
        <dbReference type="EMBL" id="OBZ71744.1"/>
    </source>
</evidence>
<dbReference type="AlphaFoldDB" id="A0A1C7M9P7"/>
<organism evidence="1 2">
    <name type="scientific">Grifola frondosa</name>
    <name type="common">Maitake</name>
    <name type="synonym">Polyporus frondosus</name>
    <dbReference type="NCBI Taxonomy" id="5627"/>
    <lineage>
        <taxon>Eukaryota</taxon>
        <taxon>Fungi</taxon>
        <taxon>Dikarya</taxon>
        <taxon>Basidiomycota</taxon>
        <taxon>Agaricomycotina</taxon>
        <taxon>Agaricomycetes</taxon>
        <taxon>Polyporales</taxon>
        <taxon>Grifolaceae</taxon>
        <taxon>Grifola</taxon>
    </lineage>
</organism>
<dbReference type="EMBL" id="LUGG01000011">
    <property type="protein sequence ID" value="OBZ71744.1"/>
    <property type="molecule type" value="Genomic_DNA"/>
</dbReference>
<comment type="caution">
    <text evidence="1">The sequence shown here is derived from an EMBL/GenBank/DDBJ whole genome shotgun (WGS) entry which is preliminary data.</text>
</comment>
<sequence length="112" mass="13055">MLPSRRRMVYEMQDLDVLENKMTEQIYNEKMCIGTGAPINEPQVVWCDWQMRDLQPTHRIICMNPGVASLACSPFSVQGCKNYYMQAPFGPSHKTRSNYWLIAYNRDSCRAK</sequence>
<protein>
    <submittedName>
        <fullName evidence="1">Uncharacterized protein</fullName>
    </submittedName>
</protein>
<evidence type="ECO:0000313" key="2">
    <source>
        <dbReference type="Proteomes" id="UP000092993"/>
    </source>
</evidence>
<reference evidence="1 2" key="1">
    <citation type="submission" date="2016-03" db="EMBL/GenBank/DDBJ databases">
        <title>Whole genome sequencing of Grifola frondosa 9006-11.</title>
        <authorList>
            <person name="Min B."/>
            <person name="Park H."/>
            <person name="Kim J.-G."/>
            <person name="Cho H."/>
            <person name="Oh Y.-L."/>
            <person name="Kong W.-S."/>
            <person name="Choi I.-G."/>
        </authorList>
    </citation>
    <scope>NUCLEOTIDE SEQUENCE [LARGE SCALE GENOMIC DNA]</scope>
    <source>
        <strain evidence="1 2">9006-11</strain>
    </source>
</reference>